<dbReference type="CDD" id="cd05673">
    <property type="entry name" value="M20_Acy1L2_AbgB"/>
    <property type="match status" value="1"/>
</dbReference>
<sequence length="460" mass="50182">MDGEIASKEIERKRGELDEISQYIWRNPEAGFKEVKASEKVADYLEREGFRVERGAGGVPTAIKASYGNGHPVIGFMGEFDALPGLSQKVSSKKEEIPEQTYGHGCGHNLLCTAHVGAVIGLKEEMIQKNLPGTILFFACPGEELLTGKPLMARGGAFEGVDVAINFHPNKINEATTGVSTAVNSMKFRFHGVSSHAANAPENGRSALDAVELTNVGANYLREHVPSDVRIHYTITDGGIVPNVVPDQAEVWYYVRAFSREVVEDVYNRLVRVAKGAAMMTDTSVEVEFLGGCYNTMNNRILAEVVAESMNEIAQEPWTQEEIAFAAELDAQTPVAAEATRKKYGLPAGTHLYEGPGKVTCFNSYGSTDIGDVMHLMPTAYFFTACTNMGAPAHSWQFTACAGSSIGEKGMIYAAKVMACYGVKLIEQPEILRKAKEEFDRQMEGRTYKCPIPDEIGVPE</sequence>
<keyword evidence="3" id="KW-1185">Reference proteome</keyword>
<evidence type="ECO:0000313" key="2">
    <source>
        <dbReference type="EMBL" id="RGE89891.1"/>
    </source>
</evidence>
<evidence type="ECO:0000313" key="3">
    <source>
        <dbReference type="Proteomes" id="UP000261080"/>
    </source>
</evidence>
<dbReference type="InterPro" id="IPR011650">
    <property type="entry name" value="Peptidase_M20_dimer"/>
</dbReference>
<proteinExistence type="predicted"/>
<dbReference type="EMBL" id="QVLX01000001">
    <property type="protein sequence ID" value="RGE89891.1"/>
    <property type="molecule type" value="Genomic_DNA"/>
</dbReference>
<dbReference type="PANTHER" id="PTHR30575">
    <property type="entry name" value="PEPTIDASE M20"/>
    <property type="match status" value="1"/>
</dbReference>
<comment type="caution">
    <text evidence="2">The sequence shown here is derived from an EMBL/GenBank/DDBJ whole genome shotgun (WGS) entry which is preliminary data.</text>
</comment>
<dbReference type="InterPro" id="IPR052030">
    <property type="entry name" value="Peptidase_M20/M20A_hydrolases"/>
</dbReference>
<dbReference type="InterPro" id="IPR036264">
    <property type="entry name" value="Bact_exopeptidase_dim_dom"/>
</dbReference>
<dbReference type="GO" id="GO:0071713">
    <property type="term" value="F:para-aminobenzoyl-glutamate hydrolase activity"/>
    <property type="evidence" value="ECO:0007669"/>
    <property type="project" value="TreeGrafter"/>
</dbReference>
<dbReference type="PIRSF" id="PIRSF037227">
    <property type="entry name" value="Aminobenzoyl-glu_utiliz_pB"/>
    <property type="match status" value="1"/>
</dbReference>
<organism evidence="2 3">
    <name type="scientific">Sellimonas intestinalis</name>
    <dbReference type="NCBI Taxonomy" id="1653434"/>
    <lineage>
        <taxon>Bacteria</taxon>
        <taxon>Bacillati</taxon>
        <taxon>Bacillota</taxon>
        <taxon>Clostridia</taxon>
        <taxon>Lachnospirales</taxon>
        <taxon>Lachnospiraceae</taxon>
        <taxon>Sellimonas</taxon>
    </lineage>
</organism>
<evidence type="ECO:0000259" key="1">
    <source>
        <dbReference type="Pfam" id="PF07687"/>
    </source>
</evidence>
<dbReference type="OrthoDB" id="9781032at2"/>
<gene>
    <name evidence="2" type="ORF">DW016_01040</name>
</gene>
<dbReference type="SUPFAM" id="SSF55031">
    <property type="entry name" value="Bacterial exopeptidase dimerisation domain"/>
    <property type="match status" value="1"/>
</dbReference>
<dbReference type="InterPro" id="IPR017439">
    <property type="entry name" value="Amidohydrolase"/>
</dbReference>
<dbReference type="NCBIfam" id="TIGR01891">
    <property type="entry name" value="amidohydrolases"/>
    <property type="match status" value="1"/>
</dbReference>
<protein>
    <submittedName>
        <fullName evidence="2">Amidohydrolase</fullName>
    </submittedName>
</protein>
<feature type="domain" description="Peptidase M20 dimerisation" evidence="1">
    <location>
        <begin position="185"/>
        <end position="275"/>
    </location>
</feature>
<dbReference type="SUPFAM" id="SSF53187">
    <property type="entry name" value="Zn-dependent exopeptidases"/>
    <property type="match status" value="1"/>
</dbReference>
<reference evidence="2 3" key="1">
    <citation type="submission" date="2018-08" db="EMBL/GenBank/DDBJ databases">
        <title>A genome reference for cultivated species of the human gut microbiota.</title>
        <authorList>
            <person name="Zou Y."/>
            <person name="Xue W."/>
            <person name="Luo G."/>
        </authorList>
    </citation>
    <scope>NUCLEOTIDE SEQUENCE [LARGE SCALE GENOMIC DNA]</scope>
    <source>
        <strain evidence="2 3">AF37-2AT</strain>
    </source>
</reference>
<dbReference type="PANTHER" id="PTHR30575:SF0">
    <property type="entry name" value="XAA-ARG DIPEPTIDASE"/>
    <property type="match status" value="1"/>
</dbReference>
<dbReference type="GO" id="GO:0005737">
    <property type="term" value="C:cytoplasm"/>
    <property type="evidence" value="ECO:0007669"/>
    <property type="project" value="TreeGrafter"/>
</dbReference>
<accession>A0A3E3K5F4</accession>
<dbReference type="InterPro" id="IPR017145">
    <property type="entry name" value="Aminobenzoyl-glu_utiliz_pB"/>
</dbReference>
<keyword evidence="2" id="KW-0378">Hydrolase</keyword>
<dbReference type="Gene3D" id="3.30.70.360">
    <property type="match status" value="1"/>
</dbReference>
<name>A0A3E3K5F4_9FIRM</name>
<dbReference type="GO" id="GO:0046657">
    <property type="term" value="P:folic acid catabolic process"/>
    <property type="evidence" value="ECO:0007669"/>
    <property type="project" value="TreeGrafter"/>
</dbReference>
<dbReference type="GO" id="GO:0016805">
    <property type="term" value="F:dipeptidase activity"/>
    <property type="evidence" value="ECO:0007669"/>
    <property type="project" value="TreeGrafter"/>
</dbReference>
<dbReference type="Pfam" id="PF07687">
    <property type="entry name" value="M20_dimer"/>
    <property type="match status" value="1"/>
</dbReference>
<dbReference type="RefSeq" id="WP_048621904.1">
    <property type="nucleotide sequence ID" value="NZ_BAABYU010000001.1"/>
</dbReference>
<dbReference type="Gene3D" id="3.40.630.10">
    <property type="entry name" value="Zn peptidases"/>
    <property type="match status" value="1"/>
</dbReference>
<dbReference type="FunFam" id="3.30.70.360:FF:000004">
    <property type="entry name" value="Peptidase M20 domain-containing protein 2"/>
    <property type="match status" value="1"/>
</dbReference>
<dbReference type="AlphaFoldDB" id="A0A3E3K5F4"/>
<dbReference type="Proteomes" id="UP000261080">
    <property type="component" value="Unassembled WGS sequence"/>
</dbReference>